<evidence type="ECO:0008006" key="3">
    <source>
        <dbReference type="Google" id="ProtNLM"/>
    </source>
</evidence>
<dbReference type="RefSeq" id="WP_344383842.1">
    <property type="nucleotide sequence ID" value="NZ_BAAATA010000017.1"/>
</dbReference>
<organism evidence="1 2">
    <name type="scientific">Streptomyces thermolineatus</name>
    <dbReference type="NCBI Taxonomy" id="44033"/>
    <lineage>
        <taxon>Bacteria</taxon>
        <taxon>Bacillati</taxon>
        <taxon>Actinomycetota</taxon>
        <taxon>Actinomycetes</taxon>
        <taxon>Kitasatosporales</taxon>
        <taxon>Streptomycetaceae</taxon>
        <taxon>Streptomyces</taxon>
    </lineage>
</organism>
<dbReference type="Gene3D" id="3.10.450.50">
    <property type="match status" value="1"/>
</dbReference>
<evidence type="ECO:0000313" key="2">
    <source>
        <dbReference type="Proteomes" id="UP001501358"/>
    </source>
</evidence>
<dbReference type="PANTHER" id="PTHR38436:SF1">
    <property type="entry name" value="ESTER CYCLASE"/>
    <property type="match status" value="1"/>
</dbReference>
<proteinExistence type="predicted"/>
<dbReference type="Proteomes" id="UP001501358">
    <property type="component" value="Unassembled WGS sequence"/>
</dbReference>
<sequence>MTFVQIVEGKTDRWDEMDRLMDAWAEQTRGKRTATHSMVGRDRTDTGHWVEIVEFPSYEEAVKNSRLPETNRVFEQLVALCTEPPTFTDLDVVRDEQLNKETARRFFQEVAGSGGAPSAIGELCTTDCRSHDPAEGREVVGLEDFERAVEAYREALGLVFTVEGQIAEGDEVATSWRARGVHRGEFMEMAPTGKHVEFSGTTVQRFRDGKICESRWHWDALGLLRQIGAVGV</sequence>
<keyword evidence="2" id="KW-1185">Reference proteome</keyword>
<name>A0ABN3LZW3_9ACTN</name>
<gene>
    <name evidence="1" type="ORF">GCM10010406_31840</name>
</gene>
<comment type="caution">
    <text evidence="1">The sequence shown here is derived from an EMBL/GenBank/DDBJ whole genome shotgun (WGS) entry which is preliminary data.</text>
</comment>
<dbReference type="EMBL" id="BAAATA010000017">
    <property type="protein sequence ID" value="GAA2493401.1"/>
    <property type="molecule type" value="Genomic_DNA"/>
</dbReference>
<evidence type="ECO:0000313" key="1">
    <source>
        <dbReference type="EMBL" id="GAA2493401.1"/>
    </source>
</evidence>
<accession>A0ABN3LZW3</accession>
<protein>
    <recommendedName>
        <fullName evidence="3">Ester cyclase</fullName>
    </recommendedName>
</protein>
<dbReference type="InterPro" id="IPR009959">
    <property type="entry name" value="Cyclase_SnoaL-like"/>
</dbReference>
<dbReference type="PANTHER" id="PTHR38436">
    <property type="entry name" value="POLYKETIDE CYCLASE SNOAL-LIKE DOMAIN"/>
    <property type="match status" value="1"/>
</dbReference>
<dbReference type="SUPFAM" id="SSF54427">
    <property type="entry name" value="NTF2-like"/>
    <property type="match status" value="1"/>
</dbReference>
<reference evidence="1 2" key="1">
    <citation type="journal article" date="2019" name="Int. J. Syst. Evol. Microbiol.">
        <title>The Global Catalogue of Microorganisms (GCM) 10K type strain sequencing project: providing services to taxonomists for standard genome sequencing and annotation.</title>
        <authorList>
            <consortium name="The Broad Institute Genomics Platform"/>
            <consortium name="The Broad Institute Genome Sequencing Center for Infectious Disease"/>
            <person name="Wu L."/>
            <person name="Ma J."/>
        </authorList>
    </citation>
    <scope>NUCLEOTIDE SEQUENCE [LARGE SCALE GENOMIC DNA]</scope>
    <source>
        <strain evidence="1 2">JCM 6307</strain>
    </source>
</reference>
<dbReference type="Pfam" id="PF07366">
    <property type="entry name" value="SnoaL"/>
    <property type="match status" value="1"/>
</dbReference>
<dbReference type="InterPro" id="IPR032710">
    <property type="entry name" value="NTF2-like_dom_sf"/>
</dbReference>